<comment type="caution">
    <text evidence="1">The sequence shown here is derived from an EMBL/GenBank/DDBJ whole genome shotgun (WGS) entry which is preliminary data.</text>
</comment>
<reference evidence="1" key="1">
    <citation type="journal article" date="2014" name="Front. Microbiol.">
        <title>High frequency of phylogenetically diverse reductive dehalogenase-homologous genes in deep subseafloor sedimentary metagenomes.</title>
        <authorList>
            <person name="Kawai M."/>
            <person name="Futagami T."/>
            <person name="Toyoda A."/>
            <person name="Takaki Y."/>
            <person name="Nishi S."/>
            <person name="Hori S."/>
            <person name="Arai W."/>
            <person name="Tsubouchi T."/>
            <person name="Morono Y."/>
            <person name="Uchiyama I."/>
            <person name="Ito T."/>
            <person name="Fujiyama A."/>
            <person name="Inagaki F."/>
            <person name="Takami H."/>
        </authorList>
    </citation>
    <scope>NUCLEOTIDE SEQUENCE</scope>
    <source>
        <strain evidence="1">Expedition CK06-06</strain>
    </source>
</reference>
<evidence type="ECO:0000313" key="1">
    <source>
        <dbReference type="EMBL" id="GAH63837.1"/>
    </source>
</evidence>
<organism evidence="1">
    <name type="scientific">marine sediment metagenome</name>
    <dbReference type="NCBI Taxonomy" id="412755"/>
    <lineage>
        <taxon>unclassified sequences</taxon>
        <taxon>metagenomes</taxon>
        <taxon>ecological metagenomes</taxon>
    </lineage>
</organism>
<sequence length="55" mass="5885">MVFIGVVWGCDMKKLFLILPLIILLFASQAFGTDWFVCRDGQGTGGADGTAEGDC</sequence>
<protein>
    <submittedName>
        <fullName evidence="1">Uncharacterized protein</fullName>
    </submittedName>
</protein>
<proteinExistence type="predicted"/>
<dbReference type="AlphaFoldDB" id="X1H339"/>
<dbReference type="EMBL" id="BARU01034446">
    <property type="protein sequence ID" value="GAH63837.1"/>
    <property type="molecule type" value="Genomic_DNA"/>
</dbReference>
<name>X1H339_9ZZZZ</name>
<gene>
    <name evidence="1" type="ORF">S03H2_54078</name>
</gene>
<accession>X1H339</accession>